<dbReference type="InterPro" id="IPR027443">
    <property type="entry name" value="IPNS-like_sf"/>
</dbReference>
<dbReference type="Pfam" id="PF07350">
    <property type="entry name" value="Gig2-like"/>
    <property type="match status" value="1"/>
</dbReference>
<keyword evidence="2" id="KW-1185">Reference proteome</keyword>
<dbReference type="PANTHER" id="PTHR30613">
    <property type="entry name" value="UNCHARACTERIZED PROTEIN YBIU-RELATED"/>
    <property type="match status" value="1"/>
</dbReference>
<dbReference type="SUPFAM" id="SSF51197">
    <property type="entry name" value="Clavaminate synthase-like"/>
    <property type="match status" value="1"/>
</dbReference>
<comment type="caution">
    <text evidence="1">The sequence shown here is derived from an EMBL/GenBank/DDBJ whole genome shotgun (WGS) entry which is preliminary data.</text>
</comment>
<evidence type="ECO:0000313" key="1">
    <source>
        <dbReference type="EMBL" id="KAF4613742.1"/>
    </source>
</evidence>
<reference evidence="1 2" key="1">
    <citation type="submission" date="2019-12" db="EMBL/GenBank/DDBJ databases">
        <authorList>
            <person name="Floudas D."/>
            <person name="Bentzer J."/>
            <person name="Ahren D."/>
            <person name="Johansson T."/>
            <person name="Persson P."/>
            <person name="Tunlid A."/>
        </authorList>
    </citation>
    <scope>NUCLEOTIDE SEQUENCE [LARGE SCALE GENOMIC DNA]</scope>
    <source>
        <strain evidence="1 2">CBS 102.39</strain>
    </source>
</reference>
<evidence type="ECO:0000313" key="2">
    <source>
        <dbReference type="Proteomes" id="UP000521872"/>
    </source>
</evidence>
<gene>
    <name evidence="1" type="ORF">D9613_008102</name>
</gene>
<dbReference type="Proteomes" id="UP000521872">
    <property type="component" value="Unassembled WGS sequence"/>
</dbReference>
<protein>
    <recommendedName>
        <fullName evidence="3">DUF1479-domain-containing protein</fullName>
    </recommendedName>
</protein>
<proteinExistence type="predicted"/>
<evidence type="ECO:0008006" key="3">
    <source>
        <dbReference type="Google" id="ProtNLM"/>
    </source>
</evidence>
<dbReference type="AlphaFoldDB" id="A0A8H4QM98"/>
<organism evidence="1 2">
    <name type="scientific">Agrocybe pediades</name>
    <dbReference type="NCBI Taxonomy" id="84607"/>
    <lineage>
        <taxon>Eukaryota</taxon>
        <taxon>Fungi</taxon>
        <taxon>Dikarya</taxon>
        <taxon>Basidiomycota</taxon>
        <taxon>Agaricomycotina</taxon>
        <taxon>Agaricomycetes</taxon>
        <taxon>Agaricomycetidae</taxon>
        <taxon>Agaricales</taxon>
        <taxon>Agaricineae</taxon>
        <taxon>Strophariaceae</taxon>
        <taxon>Agrocybe</taxon>
    </lineage>
</organism>
<sequence length="428" mass="48725">MTLPPRFVDLKKQIAAQYPDFEQNAVRSWGEVLEEMNKVTKVVKVEGVDYIPQVNFADLEKLSKEEIERIKRRGTVVIRDVVPDEQAVKWKEELKEFVKANPTVEGLPEDDKQFFQLYWTKPQVQARSHPNLLAATVWLNKLYSARDSSKAATLEGVDLNVPLTYADRFRIRKPGLGWNFHPPHIDGGTIERWEDTHFRRCFEEILNGNWRNHNPFELEGRLDARSSLYGRPNQSSIFRTFQGWLAMSETAPTQGTLRVFPDVLLSNAYLILRPFFTPLVPIDSEDIYDGKNWKFDLSTPDFPGIYPRDGGFYGPRPTPDLHPNMRLEETMTSVPKVNPGDAVFWHCDVVHAVEPDHIGEGDSAVMYIPAVPLTPQNQAYVDRQKASFLEGERPPDFPKGPGEADYVGKGTIDDVLSEAGKRAMGLVM</sequence>
<dbReference type="Gene3D" id="2.60.120.330">
    <property type="entry name" value="B-lactam Antibiotic, Isopenicillin N Synthase, Chain"/>
    <property type="match status" value="1"/>
</dbReference>
<accession>A0A8H4QM98</accession>
<dbReference type="PANTHER" id="PTHR30613:SF1">
    <property type="entry name" value="DUF1479 DOMAIN PROTEIN (AFU_ORTHOLOGUE AFUA_5G09280)"/>
    <property type="match status" value="1"/>
</dbReference>
<name>A0A8H4QM98_9AGAR</name>
<dbReference type="InterPro" id="IPR010856">
    <property type="entry name" value="Gig2-like"/>
</dbReference>
<dbReference type="EMBL" id="JAACJL010000045">
    <property type="protein sequence ID" value="KAF4613742.1"/>
    <property type="molecule type" value="Genomic_DNA"/>
</dbReference>